<proteinExistence type="predicted"/>
<evidence type="ECO:0000313" key="3">
    <source>
        <dbReference type="Proteomes" id="UP001151760"/>
    </source>
</evidence>
<feature type="region of interest" description="Disordered" evidence="1">
    <location>
        <begin position="1"/>
        <end position="82"/>
    </location>
</feature>
<evidence type="ECO:0000256" key="1">
    <source>
        <dbReference type="SAM" id="MobiDB-lite"/>
    </source>
</evidence>
<dbReference type="EMBL" id="BQNB010019826">
    <property type="protein sequence ID" value="GJT89463.1"/>
    <property type="molecule type" value="Genomic_DNA"/>
</dbReference>
<feature type="region of interest" description="Disordered" evidence="1">
    <location>
        <begin position="297"/>
        <end position="321"/>
    </location>
</feature>
<name>A0ABQ5HNJ4_9ASTR</name>
<keyword evidence="3" id="KW-1185">Reference proteome</keyword>
<protein>
    <recommendedName>
        <fullName evidence="4">Reverse transcriptase domain-containing protein</fullName>
    </recommendedName>
</protein>
<organism evidence="2 3">
    <name type="scientific">Tanacetum coccineum</name>
    <dbReference type="NCBI Taxonomy" id="301880"/>
    <lineage>
        <taxon>Eukaryota</taxon>
        <taxon>Viridiplantae</taxon>
        <taxon>Streptophyta</taxon>
        <taxon>Embryophyta</taxon>
        <taxon>Tracheophyta</taxon>
        <taxon>Spermatophyta</taxon>
        <taxon>Magnoliopsida</taxon>
        <taxon>eudicotyledons</taxon>
        <taxon>Gunneridae</taxon>
        <taxon>Pentapetalae</taxon>
        <taxon>asterids</taxon>
        <taxon>campanulids</taxon>
        <taxon>Asterales</taxon>
        <taxon>Asteraceae</taxon>
        <taxon>Asteroideae</taxon>
        <taxon>Anthemideae</taxon>
        <taxon>Anthemidinae</taxon>
        <taxon>Tanacetum</taxon>
    </lineage>
</organism>
<reference evidence="2" key="2">
    <citation type="submission" date="2022-01" db="EMBL/GenBank/DDBJ databases">
        <authorList>
            <person name="Yamashiro T."/>
            <person name="Shiraishi A."/>
            <person name="Satake H."/>
            <person name="Nakayama K."/>
        </authorList>
    </citation>
    <scope>NUCLEOTIDE SEQUENCE</scope>
</reference>
<sequence>MSTYSYAGVQSWGQSSRAPREGATRKIQGGNASQHSESGTLSKRRDLKERLRPRYTCSVSRSPEPRRGRSESPRERDPKRKMIFKRLEKGVFHRLRDKERSVSAHSIDSRRRAYHGSRIDTESCYQSSRSREKNLLLRNIITKEHPQEKQKRCQIVYEETYPFTPRIRYFDFPKTRMPGHIKTYDGSEDPEDHLKIFQTAAKTERWQCQRGAICLIPRSLETQEYEESTEEFVRRYKLECRDVKGTPKCMKISRFMHGITNPELIKRLPDKIPKSVDEMMRVTTAFLRGEVAASNHERKKSFPSWKQQEARKKQNFKKGGF</sequence>
<comment type="caution">
    <text evidence="2">The sequence shown here is derived from an EMBL/GenBank/DDBJ whole genome shotgun (WGS) entry which is preliminary data.</text>
</comment>
<feature type="compositionally biased region" description="Basic and acidic residues" evidence="1">
    <location>
        <begin position="63"/>
        <end position="82"/>
    </location>
</feature>
<evidence type="ECO:0008006" key="4">
    <source>
        <dbReference type="Google" id="ProtNLM"/>
    </source>
</evidence>
<accession>A0ABQ5HNJ4</accession>
<dbReference type="Proteomes" id="UP001151760">
    <property type="component" value="Unassembled WGS sequence"/>
</dbReference>
<feature type="compositionally biased region" description="Basic and acidic residues" evidence="1">
    <location>
        <begin position="43"/>
        <end position="52"/>
    </location>
</feature>
<reference evidence="2" key="1">
    <citation type="journal article" date="2022" name="Int. J. Mol. Sci.">
        <title>Draft Genome of Tanacetum Coccineum: Genomic Comparison of Closely Related Tanacetum-Family Plants.</title>
        <authorList>
            <person name="Yamashiro T."/>
            <person name="Shiraishi A."/>
            <person name="Nakayama K."/>
            <person name="Satake H."/>
        </authorList>
    </citation>
    <scope>NUCLEOTIDE SEQUENCE</scope>
</reference>
<evidence type="ECO:0000313" key="2">
    <source>
        <dbReference type="EMBL" id="GJT89463.1"/>
    </source>
</evidence>
<gene>
    <name evidence="2" type="ORF">Tco_1071180</name>
</gene>
<feature type="compositionally biased region" description="Polar residues" evidence="1">
    <location>
        <begin position="30"/>
        <end position="41"/>
    </location>
</feature>